<dbReference type="PIRSF" id="PIRSF003078">
    <property type="entry name" value="GidB"/>
    <property type="match status" value="1"/>
</dbReference>
<keyword evidence="3 6" id="KW-0489">Methyltransferase</keyword>
<evidence type="ECO:0000256" key="6">
    <source>
        <dbReference type="HAMAP-Rule" id="MF_00074"/>
    </source>
</evidence>
<dbReference type="OrthoDB" id="9808773at2"/>
<evidence type="ECO:0000313" key="7">
    <source>
        <dbReference type="EMBL" id="SJZ79972.1"/>
    </source>
</evidence>
<dbReference type="GO" id="GO:0070043">
    <property type="term" value="F:rRNA (guanine-N7-)-methyltransferase activity"/>
    <property type="evidence" value="ECO:0007669"/>
    <property type="project" value="UniProtKB-UniRule"/>
</dbReference>
<dbReference type="NCBIfam" id="TIGR00138">
    <property type="entry name" value="rsmG_gidB"/>
    <property type="match status" value="1"/>
</dbReference>
<dbReference type="GO" id="GO:0005829">
    <property type="term" value="C:cytosol"/>
    <property type="evidence" value="ECO:0007669"/>
    <property type="project" value="TreeGrafter"/>
</dbReference>
<feature type="binding site" evidence="6">
    <location>
        <position position="83"/>
    </location>
    <ligand>
        <name>S-adenosyl-L-methionine</name>
        <dbReference type="ChEBI" id="CHEBI:59789"/>
    </ligand>
</feature>
<comment type="caution">
    <text evidence="6">Lacks conserved residue(s) required for the propagation of feature annotation.</text>
</comment>
<feature type="binding site" evidence="6">
    <location>
        <position position="148"/>
    </location>
    <ligand>
        <name>S-adenosyl-L-methionine</name>
        <dbReference type="ChEBI" id="CHEBI:59789"/>
    </ligand>
</feature>
<dbReference type="InterPro" id="IPR003682">
    <property type="entry name" value="rRNA_ssu_MeTfrase_G"/>
</dbReference>
<gene>
    <name evidence="6" type="primary">rsmG</name>
    <name evidence="7" type="ORF">SAMN02745118_01847</name>
</gene>
<dbReference type="Proteomes" id="UP000190625">
    <property type="component" value="Unassembled WGS sequence"/>
</dbReference>
<evidence type="ECO:0000256" key="5">
    <source>
        <dbReference type="ARBA" id="ARBA00022691"/>
    </source>
</evidence>
<comment type="function">
    <text evidence="6">Specifically methylates the N7 position of a guanine in 16S rRNA.</text>
</comment>
<dbReference type="FunFam" id="3.40.50.150:FF:000041">
    <property type="entry name" value="Ribosomal RNA small subunit methyltransferase G"/>
    <property type="match status" value="1"/>
</dbReference>
<accession>A0A1T4NLB2</accession>
<comment type="subcellular location">
    <subcellularLocation>
        <location evidence="6">Cytoplasm</location>
    </subcellularLocation>
</comment>
<dbReference type="PANTHER" id="PTHR31760">
    <property type="entry name" value="S-ADENOSYL-L-METHIONINE-DEPENDENT METHYLTRANSFERASES SUPERFAMILY PROTEIN"/>
    <property type="match status" value="1"/>
</dbReference>
<dbReference type="STRING" id="142842.SAMN02745118_01847"/>
<evidence type="ECO:0000313" key="8">
    <source>
        <dbReference type="Proteomes" id="UP000190625"/>
    </source>
</evidence>
<dbReference type="HAMAP" id="MF_00074">
    <property type="entry name" value="16SrRNA_methyltr_G"/>
    <property type="match status" value="1"/>
</dbReference>
<keyword evidence="2 6" id="KW-0698">rRNA processing</keyword>
<keyword evidence="4 6" id="KW-0808">Transferase</keyword>
<evidence type="ECO:0000256" key="3">
    <source>
        <dbReference type="ARBA" id="ARBA00022603"/>
    </source>
</evidence>
<dbReference type="InterPro" id="IPR029063">
    <property type="entry name" value="SAM-dependent_MTases_sf"/>
</dbReference>
<feature type="binding site" evidence="6">
    <location>
        <position position="78"/>
    </location>
    <ligand>
        <name>S-adenosyl-L-methionine</name>
        <dbReference type="ChEBI" id="CHEBI:59789"/>
    </ligand>
</feature>
<dbReference type="Pfam" id="PF02527">
    <property type="entry name" value="GidB"/>
    <property type="match status" value="1"/>
</dbReference>
<reference evidence="8" key="1">
    <citation type="submission" date="2017-02" db="EMBL/GenBank/DDBJ databases">
        <authorList>
            <person name="Varghese N."/>
            <person name="Submissions S."/>
        </authorList>
    </citation>
    <scope>NUCLEOTIDE SEQUENCE [LARGE SCALE GENOMIC DNA]</scope>
    <source>
        <strain evidence="8">ATCC BAA-73</strain>
    </source>
</reference>
<proteinExistence type="inferred from homology"/>
<name>A0A1T4NLB2_9FIRM</name>
<sequence length="240" mass="27145">MEVKKLLVTGVEKLDLSINSEQIEKFLDYIDILLKWNEKVNLTAIDDPQDVVVKHFLDSISCATVIDLKPGDKVMDIGTGAGFPGIPLKILYPEIELSLLDSRNKRINFLKSLSRELDLDNIEFIHGRAEDYGQNPEYRENFDYVFARAVAALNILNEYTIPFLKHRGSFISQKGSEVKKEVAEALSSIEILGAEFYDIIPIELPYTAAERNLVIINKVRETPKHYPRQAGVPKQDPISG</sequence>
<evidence type="ECO:0000256" key="4">
    <source>
        <dbReference type="ARBA" id="ARBA00022679"/>
    </source>
</evidence>
<dbReference type="PANTHER" id="PTHR31760:SF0">
    <property type="entry name" value="S-ADENOSYL-L-METHIONINE-DEPENDENT METHYLTRANSFERASES SUPERFAMILY PROTEIN"/>
    <property type="match status" value="1"/>
</dbReference>
<protein>
    <recommendedName>
        <fullName evidence="6">Ribosomal RNA small subunit methyltransferase G</fullName>
        <ecNumber evidence="6">2.1.1.-</ecNumber>
    </recommendedName>
    <alternativeName>
        <fullName evidence="6">16S rRNA 7-methylguanosine methyltransferase</fullName>
        <shortName evidence="6">16S rRNA m7G methyltransferase</shortName>
    </alternativeName>
</protein>
<keyword evidence="5 6" id="KW-0949">S-adenosyl-L-methionine</keyword>
<dbReference type="RefSeq" id="WP_078810299.1">
    <property type="nucleotide sequence ID" value="NZ_FUWM01000015.1"/>
</dbReference>
<keyword evidence="8" id="KW-1185">Reference proteome</keyword>
<organism evidence="7 8">
    <name type="scientific">Selenihalanaerobacter shriftii</name>
    <dbReference type="NCBI Taxonomy" id="142842"/>
    <lineage>
        <taxon>Bacteria</taxon>
        <taxon>Bacillati</taxon>
        <taxon>Bacillota</taxon>
        <taxon>Clostridia</taxon>
        <taxon>Halanaerobiales</taxon>
        <taxon>Halobacteroidaceae</taxon>
        <taxon>Selenihalanaerobacter</taxon>
    </lineage>
</organism>
<comment type="similarity">
    <text evidence="6">Belongs to the methyltransferase superfamily. RNA methyltransferase RsmG family.</text>
</comment>
<evidence type="ECO:0000256" key="2">
    <source>
        <dbReference type="ARBA" id="ARBA00022552"/>
    </source>
</evidence>
<dbReference type="EMBL" id="FUWM01000015">
    <property type="protein sequence ID" value="SJZ79972.1"/>
    <property type="molecule type" value="Genomic_DNA"/>
</dbReference>
<keyword evidence="1 6" id="KW-0963">Cytoplasm</keyword>
<dbReference type="Gene3D" id="3.40.50.150">
    <property type="entry name" value="Vaccinia Virus protein VP39"/>
    <property type="match status" value="1"/>
</dbReference>
<feature type="binding site" evidence="6">
    <location>
        <begin position="129"/>
        <end position="130"/>
    </location>
    <ligand>
        <name>S-adenosyl-L-methionine</name>
        <dbReference type="ChEBI" id="CHEBI:59789"/>
    </ligand>
</feature>
<dbReference type="AlphaFoldDB" id="A0A1T4NLB2"/>
<dbReference type="EC" id="2.1.1.-" evidence="6"/>
<dbReference type="SUPFAM" id="SSF53335">
    <property type="entry name" value="S-adenosyl-L-methionine-dependent methyltransferases"/>
    <property type="match status" value="1"/>
</dbReference>
<evidence type="ECO:0000256" key="1">
    <source>
        <dbReference type="ARBA" id="ARBA00022490"/>
    </source>
</evidence>
<dbReference type="CDD" id="cd02440">
    <property type="entry name" value="AdoMet_MTases"/>
    <property type="match status" value="1"/>
</dbReference>